<dbReference type="SUPFAM" id="SSF53474">
    <property type="entry name" value="alpha/beta-Hydrolases"/>
    <property type="match status" value="1"/>
</dbReference>
<evidence type="ECO:0000313" key="5">
    <source>
        <dbReference type="EMBL" id="MDF0706795.1"/>
    </source>
</evidence>
<evidence type="ECO:0000259" key="4">
    <source>
        <dbReference type="Pfam" id="PF20434"/>
    </source>
</evidence>
<sequence>MRTALTFSMVLMVIGTTKALTNKTIDQNMYMVTLVAPENGSYTVSPELPKDGMVEPGTELTVSATPDEGFSLDAIYYTFKGGMWGTTSVENFTSTMKITVDKDMSVGATFVESNLVDNLNVTHDVVYAQPGVKPLKYDVYAPKGTKNLPLAIIVHGGGWSSNNEDIMRGLARELAKGNQYVVCSIDYRWVNNLDGDEEPNYMHKLIEDVFGAIAHIQEHAADYGGDPSKIAVTGDSAGGHLSASAAVLSSLIGDAGFGESQGVYEYMPTYMPKGKSIDQVKEEIMDAIKVAAPSYGPFSASDFKQFIQQTKQGYLDAVSPAQHVPDVGNRAIPHFIVRGTEDPLISHEVVQPYVEELKENGQTVEYIQVEGAGHAFFDWKPDAQTRDTFAKYGVPYAAEMKSFFDSVFY</sequence>
<dbReference type="RefSeq" id="WP_275648834.1">
    <property type="nucleotide sequence ID" value="NZ_JARFVA010000002.1"/>
</dbReference>
<proteinExistence type="predicted"/>
<feature type="chain" id="PRO_5046586961" evidence="2">
    <location>
        <begin position="20"/>
        <end position="409"/>
    </location>
</feature>
<keyword evidence="1 5" id="KW-0378">Hydrolase</keyword>
<keyword evidence="6" id="KW-1185">Reference proteome</keyword>
<feature type="domain" description="BD-FAE-like" evidence="4">
    <location>
        <begin position="138"/>
        <end position="348"/>
    </location>
</feature>
<dbReference type="Gene3D" id="3.40.50.1820">
    <property type="entry name" value="alpha/beta hydrolase"/>
    <property type="match status" value="1"/>
</dbReference>
<dbReference type="InterPro" id="IPR050300">
    <property type="entry name" value="GDXG_lipolytic_enzyme"/>
</dbReference>
<protein>
    <submittedName>
        <fullName evidence="5">Alpha/beta fold hydrolase</fullName>
    </submittedName>
</protein>
<accession>A0ABT5XLN2</accession>
<name>A0ABT5XLN2_9FLAO</name>
<dbReference type="InterPro" id="IPR044060">
    <property type="entry name" value="Bacterial_rp_domain"/>
</dbReference>
<dbReference type="Pfam" id="PF20434">
    <property type="entry name" value="BD-FAE"/>
    <property type="match status" value="1"/>
</dbReference>
<evidence type="ECO:0000259" key="3">
    <source>
        <dbReference type="Pfam" id="PF18998"/>
    </source>
</evidence>
<evidence type="ECO:0000313" key="6">
    <source>
        <dbReference type="Proteomes" id="UP001217083"/>
    </source>
</evidence>
<feature type="signal peptide" evidence="2">
    <location>
        <begin position="1"/>
        <end position="19"/>
    </location>
</feature>
<keyword evidence="2" id="KW-0732">Signal</keyword>
<comment type="caution">
    <text evidence="5">The sequence shown here is derived from an EMBL/GenBank/DDBJ whole genome shotgun (WGS) entry which is preliminary data.</text>
</comment>
<dbReference type="GO" id="GO:0016787">
    <property type="term" value="F:hydrolase activity"/>
    <property type="evidence" value="ECO:0007669"/>
    <property type="project" value="UniProtKB-KW"/>
</dbReference>
<dbReference type="Pfam" id="PF18998">
    <property type="entry name" value="Flg_new_2"/>
    <property type="match status" value="1"/>
</dbReference>
<evidence type="ECO:0000256" key="1">
    <source>
        <dbReference type="ARBA" id="ARBA00022801"/>
    </source>
</evidence>
<reference evidence="5 6" key="1">
    <citation type="submission" date="2023-03" db="EMBL/GenBank/DDBJ databases">
        <title>Muricauda XX sp. nov. and Muricauda XXX sp. nov., two novel species isolated from Okinawa Trough.</title>
        <authorList>
            <person name="Cao W."/>
            <person name="Deng X."/>
        </authorList>
    </citation>
    <scope>NUCLEOTIDE SEQUENCE [LARGE SCALE GENOMIC DNA]</scope>
    <source>
        <strain evidence="5 6">81s02</strain>
    </source>
</reference>
<gene>
    <name evidence="5" type="ORF">PY091_06175</name>
</gene>
<dbReference type="Proteomes" id="UP001217083">
    <property type="component" value="Unassembled WGS sequence"/>
</dbReference>
<dbReference type="EMBL" id="JARFVA010000002">
    <property type="protein sequence ID" value="MDF0706795.1"/>
    <property type="molecule type" value="Genomic_DNA"/>
</dbReference>
<organism evidence="5 6">
    <name type="scientific">Flagellimonas okinawensis</name>
    <dbReference type="NCBI Taxonomy" id="3031324"/>
    <lineage>
        <taxon>Bacteria</taxon>
        <taxon>Pseudomonadati</taxon>
        <taxon>Bacteroidota</taxon>
        <taxon>Flavobacteriia</taxon>
        <taxon>Flavobacteriales</taxon>
        <taxon>Flavobacteriaceae</taxon>
        <taxon>Flagellimonas</taxon>
    </lineage>
</organism>
<dbReference type="InterPro" id="IPR029058">
    <property type="entry name" value="AB_hydrolase_fold"/>
</dbReference>
<feature type="domain" description="Bacterial repeat" evidence="3">
    <location>
        <begin position="30"/>
        <end position="112"/>
    </location>
</feature>
<dbReference type="PANTHER" id="PTHR48081">
    <property type="entry name" value="AB HYDROLASE SUPERFAMILY PROTEIN C4A8.06C"/>
    <property type="match status" value="1"/>
</dbReference>
<dbReference type="InterPro" id="IPR049492">
    <property type="entry name" value="BD-FAE-like_dom"/>
</dbReference>
<evidence type="ECO:0000256" key="2">
    <source>
        <dbReference type="SAM" id="SignalP"/>
    </source>
</evidence>